<organism evidence="2 3">
    <name type="scientific">Roseiterribacter gracilis</name>
    <dbReference type="NCBI Taxonomy" id="2812848"/>
    <lineage>
        <taxon>Bacteria</taxon>
        <taxon>Pseudomonadati</taxon>
        <taxon>Pseudomonadota</taxon>
        <taxon>Alphaproteobacteria</taxon>
        <taxon>Rhodospirillales</taxon>
        <taxon>Roseiterribacteraceae</taxon>
        <taxon>Roseiterribacter</taxon>
    </lineage>
</organism>
<reference evidence="2" key="1">
    <citation type="submission" date="2021-02" db="EMBL/GenBank/DDBJ databases">
        <title>Genome sequence of Rhodospirillales sp. strain TMPK1 isolated from soil.</title>
        <authorList>
            <person name="Nakai R."/>
            <person name="Kusada H."/>
            <person name="Tamaki H."/>
        </authorList>
    </citation>
    <scope>NUCLEOTIDE SEQUENCE</scope>
    <source>
        <strain evidence="2">TMPK1</strain>
    </source>
</reference>
<evidence type="ECO:0000313" key="2">
    <source>
        <dbReference type="EMBL" id="GIL40431.1"/>
    </source>
</evidence>
<evidence type="ECO:0008006" key="4">
    <source>
        <dbReference type="Google" id="ProtNLM"/>
    </source>
</evidence>
<evidence type="ECO:0000313" key="3">
    <source>
        <dbReference type="Proteomes" id="UP000681075"/>
    </source>
</evidence>
<accession>A0A8S8XES8</accession>
<protein>
    <recommendedName>
        <fullName evidence="4">Cell shape determination protein CcmA</fullName>
    </recommendedName>
</protein>
<dbReference type="PANTHER" id="PTHR35024:SF4">
    <property type="entry name" value="POLYMER-FORMING CYTOSKELETAL PROTEIN"/>
    <property type="match status" value="1"/>
</dbReference>
<gene>
    <name evidence="2" type="ORF">TMPK1_26680</name>
</gene>
<sequence>MLGRKKDEMDAVVTLPAEPVAVPDATVSVIAPDLSVRGDLIAKGEVRVHGRVEGNIACDTLLVAKGAEVLGDVVAKSARLCGTSTGKVAAETVFVTKTAKVIGDIHHASVSIEHGAQVEGRLVRLSRESSVGNKDVVVPIAGARAANDGANTG</sequence>
<keyword evidence="3" id="KW-1185">Reference proteome</keyword>
<evidence type="ECO:0000256" key="1">
    <source>
        <dbReference type="ARBA" id="ARBA00044755"/>
    </source>
</evidence>
<dbReference type="Proteomes" id="UP000681075">
    <property type="component" value="Unassembled WGS sequence"/>
</dbReference>
<dbReference type="PANTHER" id="PTHR35024">
    <property type="entry name" value="HYPOTHETICAL CYTOSOLIC PROTEIN"/>
    <property type="match status" value="1"/>
</dbReference>
<dbReference type="InterPro" id="IPR007607">
    <property type="entry name" value="BacA/B"/>
</dbReference>
<comment type="caution">
    <text evidence="2">The sequence shown here is derived from an EMBL/GenBank/DDBJ whole genome shotgun (WGS) entry which is preliminary data.</text>
</comment>
<comment type="similarity">
    <text evidence="1">Belongs to the bactofilin family.</text>
</comment>
<dbReference type="EMBL" id="BOPV01000001">
    <property type="protein sequence ID" value="GIL40431.1"/>
    <property type="molecule type" value="Genomic_DNA"/>
</dbReference>
<dbReference type="Pfam" id="PF04519">
    <property type="entry name" value="Bactofilin"/>
    <property type="match status" value="1"/>
</dbReference>
<proteinExistence type="inferred from homology"/>
<name>A0A8S8XES8_9PROT</name>
<dbReference type="RefSeq" id="WP_420243529.1">
    <property type="nucleotide sequence ID" value="NZ_BOPV01000001.1"/>
</dbReference>
<dbReference type="AlphaFoldDB" id="A0A8S8XES8"/>